<dbReference type="InterPro" id="IPR015876">
    <property type="entry name" value="Acyl-CoA_DS"/>
</dbReference>
<evidence type="ECO:0000256" key="3">
    <source>
        <dbReference type="ARBA" id="ARBA00022516"/>
    </source>
</evidence>
<protein>
    <submittedName>
        <fullName evidence="16">Acyl-CoA Delta(11) desaturase isoform X1</fullName>
    </submittedName>
</protein>
<evidence type="ECO:0000256" key="1">
    <source>
        <dbReference type="ARBA" id="ARBA00004141"/>
    </source>
</evidence>
<dbReference type="PANTHER" id="PTHR11351:SF21">
    <property type="entry name" value="GH07782P"/>
    <property type="match status" value="1"/>
</dbReference>
<reference evidence="16" key="1">
    <citation type="submission" date="2025-08" db="UniProtKB">
        <authorList>
            <consortium name="RefSeq"/>
        </authorList>
    </citation>
    <scope>IDENTIFICATION</scope>
</reference>
<dbReference type="AlphaFoldDB" id="A0AAJ7VYY9"/>
<keyword evidence="15" id="KW-1185">Reference proteome</keyword>
<gene>
    <name evidence="16" type="primary">LOC107265170</name>
</gene>
<keyword evidence="8" id="KW-0408">Iron</keyword>
<feature type="transmembrane region" description="Helical" evidence="13">
    <location>
        <begin position="111"/>
        <end position="135"/>
    </location>
</feature>
<sequence length="409" mass="46921">MTVAAFERSALVWKRGESVYANIRSLPVKRSLGTIQGETKVISSFKGREPAVKMAPNISGENRCVDSKFEVQPNELVELPEKILETEKTEGVLPVKETKGEGWFSFKTELIWLNIIAISLVHLIAFYGILTFPVFECKLTLLWGTLLGQLAGFGVTGGVHRLWTHRSYKAKLPLRIILLVCYAMAGQNTIYDWVRDHRVHHKFSETDADPHNSNRGFFFAHVGWLMMRKHPEVIRRGRQVDMSDILADPVVVFGEKYFLPLKLFFCFIFPTLLPIYCWNETWYRSIMAQVFVRYILTLNFTWCVNSAAHLWGTKPYDNKIQPAENLGVALVALGEGWHNYHHVFPWDYKAAELGNYRVNTTTMLIDMFAKIGWAYDLKQPSKDLVKRIVEKKGDGSHPLWGEVPEPKAE</sequence>
<dbReference type="Proteomes" id="UP000694920">
    <property type="component" value="Unplaced"/>
</dbReference>
<feature type="transmembrane region" description="Helical" evidence="13">
    <location>
        <begin position="257"/>
        <end position="278"/>
    </location>
</feature>
<evidence type="ECO:0000313" key="15">
    <source>
        <dbReference type="Proteomes" id="UP000694920"/>
    </source>
</evidence>
<accession>A0AAJ7VYY9</accession>
<feature type="transmembrane region" description="Helical" evidence="13">
    <location>
        <begin position="290"/>
        <end position="311"/>
    </location>
</feature>
<keyword evidence="10 13" id="KW-0472">Membrane</keyword>
<keyword evidence="9" id="KW-0443">Lipid metabolism</keyword>
<dbReference type="GO" id="GO:0004768">
    <property type="term" value="F:stearoyl-CoA 9-desaturase activity"/>
    <property type="evidence" value="ECO:0007669"/>
    <property type="project" value="TreeGrafter"/>
</dbReference>
<dbReference type="GO" id="GO:0005506">
    <property type="term" value="F:iron ion binding"/>
    <property type="evidence" value="ECO:0007669"/>
    <property type="project" value="TreeGrafter"/>
</dbReference>
<dbReference type="CDD" id="cd03505">
    <property type="entry name" value="Delta9-FADS-like"/>
    <property type="match status" value="1"/>
</dbReference>
<evidence type="ECO:0000256" key="2">
    <source>
        <dbReference type="ARBA" id="ARBA00009295"/>
    </source>
</evidence>
<comment type="domain">
    <text evidence="12">The histidine box domains are involved in binding the catalytic metal ions.</text>
</comment>
<comment type="cofactor">
    <cofactor evidence="12">
        <name>Fe(2+)</name>
        <dbReference type="ChEBI" id="CHEBI:29033"/>
    </cofactor>
</comment>
<evidence type="ECO:0000256" key="5">
    <source>
        <dbReference type="ARBA" id="ARBA00022832"/>
    </source>
</evidence>
<dbReference type="PANTHER" id="PTHR11351">
    <property type="entry name" value="ACYL-COA DESATURASE"/>
    <property type="match status" value="1"/>
</dbReference>
<keyword evidence="3 12" id="KW-0444">Lipid biosynthesis</keyword>
<dbReference type="GO" id="GO:0006636">
    <property type="term" value="P:unsaturated fatty acid biosynthetic process"/>
    <property type="evidence" value="ECO:0007669"/>
    <property type="project" value="TreeGrafter"/>
</dbReference>
<dbReference type="RefSeq" id="XP_024938271.1">
    <property type="nucleotide sequence ID" value="XM_025082503.1"/>
</dbReference>
<comment type="subcellular location">
    <subcellularLocation>
        <location evidence="1">Membrane</location>
        <topology evidence="1">Multi-pass membrane protein</topology>
    </subcellularLocation>
</comment>
<feature type="transmembrane region" description="Helical" evidence="13">
    <location>
        <begin position="172"/>
        <end position="191"/>
    </location>
</feature>
<dbReference type="GeneID" id="107265170"/>
<dbReference type="InterPro" id="IPR005804">
    <property type="entry name" value="FA_desaturase_dom"/>
</dbReference>
<keyword evidence="7 12" id="KW-0560">Oxidoreductase</keyword>
<evidence type="ECO:0000256" key="4">
    <source>
        <dbReference type="ARBA" id="ARBA00022692"/>
    </source>
</evidence>
<keyword evidence="4 12" id="KW-0812">Transmembrane</keyword>
<keyword evidence="6 13" id="KW-1133">Transmembrane helix</keyword>
<organism evidence="15 16">
    <name type="scientific">Cephus cinctus</name>
    <name type="common">Wheat stem sawfly</name>
    <dbReference type="NCBI Taxonomy" id="211228"/>
    <lineage>
        <taxon>Eukaryota</taxon>
        <taxon>Metazoa</taxon>
        <taxon>Ecdysozoa</taxon>
        <taxon>Arthropoda</taxon>
        <taxon>Hexapoda</taxon>
        <taxon>Insecta</taxon>
        <taxon>Pterygota</taxon>
        <taxon>Neoptera</taxon>
        <taxon>Endopterygota</taxon>
        <taxon>Hymenoptera</taxon>
        <taxon>Cephoidea</taxon>
        <taxon>Cephidae</taxon>
        <taxon>Cephus</taxon>
    </lineage>
</organism>
<evidence type="ECO:0000256" key="6">
    <source>
        <dbReference type="ARBA" id="ARBA00022989"/>
    </source>
</evidence>
<evidence type="ECO:0000256" key="8">
    <source>
        <dbReference type="ARBA" id="ARBA00023004"/>
    </source>
</evidence>
<evidence type="ECO:0000256" key="11">
    <source>
        <dbReference type="ARBA" id="ARBA00023160"/>
    </source>
</evidence>
<feature type="transmembrane region" description="Helical" evidence="13">
    <location>
        <begin position="141"/>
        <end position="160"/>
    </location>
</feature>
<feature type="domain" description="Fatty acid desaturase" evidence="14">
    <location>
        <begin position="142"/>
        <end position="345"/>
    </location>
</feature>
<dbReference type="Pfam" id="PF00487">
    <property type="entry name" value="FA_desaturase"/>
    <property type="match status" value="1"/>
</dbReference>
<evidence type="ECO:0000256" key="13">
    <source>
        <dbReference type="SAM" id="Phobius"/>
    </source>
</evidence>
<keyword evidence="11 12" id="KW-0275">Fatty acid biosynthesis</keyword>
<evidence type="ECO:0000256" key="10">
    <source>
        <dbReference type="ARBA" id="ARBA00023136"/>
    </source>
</evidence>
<evidence type="ECO:0000259" key="14">
    <source>
        <dbReference type="Pfam" id="PF00487"/>
    </source>
</evidence>
<proteinExistence type="inferred from homology"/>
<evidence type="ECO:0000256" key="12">
    <source>
        <dbReference type="RuleBase" id="RU000581"/>
    </source>
</evidence>
<name>A0AAJ7VYY9_CEPCN</name>
<dbReference type="PRINTS" id="PR00075">
    <property type="entry name" value="FACDDSATRASE"/>
</dbReference>
<evidence type="ECO:0000256" key="9">
    <source>
        <dbReference type="ARBA" id="ARBA00023098"/>
    </source>
</evidence>
<evidence type="ECO:0000313" key="16">
    <source>
        <dbReference type="RefSeq" id="XP_024938271.1"/>
    </source>
</evidence>
<comment type="similarity">
    <text evidence="2 12">Belongs to the fatty acid desaturase type 1 family.</text>
</comment>
<dbReference type="GO" id="GO:0005789">
    <property type="term" value="C:endoplasmic reticulum membrane"/>
    <property type="evidence" value="ECO:0007669"/>
    <property type="project" value="TreeGrafter"/>
</dbReference>
<evidence type="ECO:0000256" key="7">
    <source>
        <dbReference type="ARBA" id="ARBA00023002"/>
    </source>
</evidence>
<keyword evidence="5" id="KW-0276">Fatty acid metabolism</keyword>